<accession>A0A9X2JG74</accession>
<dbReference type="SUPFAM" id="SSF48371">
    <property type="entry name" value="ARM repeat"/>
    <property type="match status" value="1"/>
</dbReference>
<dbReference type="EMBL" id="JAMWYS010000053">
    <property type="protein sequence ID" value="MCO4294146.1"/>
    <property type="molecule type" value="Genomic_DNA"/>
</dbReference>
<gene>
    <name evidence="1" type="ORF">NF867_14880</name>
</gene>
<keyword evidence="2" id="KW-1185">Reference proteome</keyword>
<protein>
    <recommendedName>
        <fullName evidence="3">Adenylosuccinate lyase</fullName>
    </recommendedName>
</protein>
<proteinExistence type="predicted"/>
<dbReference type="Proteomes" id="UP001155182">
    <property type="component" value="Unassembled WGS sequence"/>
</dbReference>
<evidence type="ECO:0000313" key="2">
    <source>
        <dbReference type="Proteomes" id="UP001155182"/>
    </source>
</evidence>
<organism evidence="1 2">
    <name type="scientific">Solitalea agri</name>
    <dbReference type="NCBI Taxonomy" id="2953739"/>
    <lineage>
        <taxon>Bacteria</taxon>
        <taxon>Pseudomonadati</taxon>
        <taxon>Bacteroidota</taxon>
        <taxon>Sphingobacteriia</taxon>
        <taxon>Sphingobacteriales</taxon>
        <taxon>Sphingobacteriaceae</taxon>
        <taxon>Solitalea</taxon>
    </lineage>
</organism>
<dbReference type="InterPro" id="IPR016024">
    <property type="entry name" value="ARM-type_fold"/>
</dbReference>
<evidence type="ECO:0008006" key="3">
    <source>
        <dbReference type="Google" id="ProtNLM"/>
    </source>
</evidence>
<reference evidence="1" key="1">
    <citation type="submission" date="2022-06" db="EMBL/GenBank/DDBJ databases">
        <title>Solitalea sp. MAHUQ-68 isolated from rhizospheric soil.</title>
        <authorList>
            <person name="Huq M.A."/>
        </authorList>
    </citation>
    <scope>NUCLEOTIDE SEQUENCE</scope>
    <source>
        <strain evidence="1">MAHUQ-68</strain>
    </source>
</reference>
<dbReference type="RefSeq" id="WP_252589125.1">
    <property type="nucleotide sequence ID" value="NZ_JAMWYS010000053.1"/>
</dbReference>
<name>A0A9X2JG74_9SPHI</name>
<sequence>MEELTKRISKTLTKKEVLKITSELIKNNVSVNDLINLTFSNDKETGFRASWILEQIAFSHQSMFLPSLPYFFSRFKEVQNESCKRHYAKIAQEYTRHLSGNKYDQRIRTMLEAMDFEHIIETLFEWLINNKTRTAVIAFSMEALYNLSSRYDWIKEELSSQIIFLMKNGSAGIHSRGKKLLNKLL</sequence>
<dbReference type="AlphaFoldDB" id="A0A9X2JG74"/>
<comment type="caution">
    <text evidence="1">The sequence shown here is derived from an EMBL/GenBank/DDBJ whole genome shotgun (WGS) entry which is preliminary data.</text>
</comment>
<evidence type="ECO:0000313" key="1">
    <source>
        <dbReference type="EMBL" id="MCO4294146.1"/>
    </source>
</evidence>